<dbReference type="InterPro" id="IPR001574">
    <property type="entry name" value="Ribosome_inactivat_prot"/>
</dbReference>
<dbReference type="SUPFAM" id="SSF56371">
    <property type="entry name" value="Ribosome inactivating proteins (RIP)"/>
    <property type="match status" value="1"/>
</dbReference>
<dbReference type="InterPro" id="IPR036041">
    <property type="entry name" value="Ribosome-inact_prot_sf"/>
</dbReference>
<name>A0A9Q3Z9M2_9ACTN</name>
<sequence length="158" mass="17475">MRISVSSASTVSAARLDDGWPEGYDALARAADRPLTDVRIGFSQFEDAVRTFHNPRSTYRDTARAMLTFIVGVAEAGRILPLHNRIRTAIGDWTSYGLTTEDVYALHHWADASEVYRNDRGRVNVYGRTYTNAKSLVALLITCLGAKAVQNGNPKTEL</sequence>
<dbReference type="Gene3D" id="3.40.420.10">
    <property type="entry name" value="Ricin (A subunit), domain 1"/>
    <property type="match status" value="1"/>
</dbReference>
<protein>
    <submittedName>
        <fullName evidence="1">Ribosome-inactivating family protein</fullName>
    </submittedName>
</protein>
<accession>A0A9Q3Z9M2</accession>
<dbReference type="GO" id="GO:0030598">
    <property type="term" value="F:rRNA N-glycosylase activity"/>
    <property type="evidence" value="ECO:0007669"/>
    <property type="project" value="InterPro"/>
</dbReference>
<comment type="caution">
    <text evidence="1">The sequence shown here is derived from an EMBL/GenBank/DDBJ whole genome shotgun (WGS) entry which is preliminary data.</text>
</comment>
<gene>
    <name evidence="1" type="ORF">LJ657_33580</name>
</gene>
<organism evidence="1 2">
    <name type="scientific">Streptomyces guryensis</name>
    <dbReference type="NCBI Taxonomy" id="2886947"/>
    <lineage>
        <taxon>Bacteria</taxon>
        <taxon>Bacillati</taxon>
        <taxon>Actinomycetota</taxon>
        <taxon>Actinomycetes</taxon>
        <taxon>Kitasatosporales</taxon>
        <taxon>Streptomycetaceae</taxon>
        <taxon>Streptomyces</taxon>
    </lineage>
</organism>
<reference evidence="1" key="1">
    <citation type="submission" date="2021-12" db="EMBL/GenBank/DDBJ databases">
        <authorList>
            <person name="Lee J.-H."/>
            <person name="Kim S.-B."/>
        </authorList>
    </citation>
    <scope>NUCLEOTIDE SEQUENCE</scope>
    <source>
        <strain evidence="1">NR30</strain>
    </source>
</reference>
<evidence type="ECO:0000313" key="1">
    <source>
        <dbReference type="EMBL" id="MCD9878459.1"/>
    </source>
</evidence>
<dbReference type="InterPro" id="IPR016138">
    <property type="entry name" value="Ribosome_inactivat_prot_sub1"/>
</dbReference>
<dbReference type="AlphaFoldDB" id="A0A9Q3Z9M2"/>
<dbReference type="EMBL" id="JAJSBI010000021">
    <property type="protein sequence ID" value="MCD9878459.1"/>
    <property type="molecule type" value="Genomic_DNA"/>
</dbReference>
<evidence type="ECO:0000313" key="2">
    <source>
        <dbReference type="Proteomes" id="UP001108029"/>
    </source>
</evidence>
<keyword evidence="2" id="KW-1185">Reference proteome</keyword>
<dbReference type="Proteomes" id="UP001108029">
    <property type="component" value="Unassembled WGS sequence"/>
</dbReference>
<proteinExistence type="predicted"/>
<dbReference type="GO" id="GO:0017148">
    <property type="term" value="P:negative regulation of translation"/>
    <property type="evidence" value="ECO:0007669"/>
    <property type="project" value="InterPro"/>
</dbReference>
<dbReference type="Pfam" id="PF00161">
    <property type="entry name" value="RIP"/>
    <property type="match status" value="1"/>
</dbReference>